<dbReference type="InterPro" id="IPR050965">
    <property type="entry name" value="UPF0336/Enoyl-CoA_hydratase"/>
</dbReference>
<protein>
    <submittedName>
        <fullName evidence="2">Acyl dehydratase</fullName>
    </submittedName>
</protein>
<evidence type="ECO:0000313" key="2">
    <source>
        <dbReference type="EMBL" id="SMD05771.1"/>
    </source>
</evidence>
<dbReference type="EMBL" id="FWXY01000026">
    <property type="protein sequence ID" value="SMD05771.1"/>
    <property type="molecule type" value="Genomic_DNA"/>
</dbReference>
<gene>
    <name evidence="2" type="ORF">SAMN02746065_12612</name>
</gene>
<dbReference type="GO" id="GO:0006633">
    <property type="term" value="P:fatty acid biosynthetic process"/>
    <property type="evidence" value="ECO:0007669"/>
    <property type="project" value="TreeGrafter"/>
</dbReference>
<dbReference type="Pfam" id="PF01575">
    <property type="entry name" value="MaoC_dehydratas"/>
    <property type="match status" value="1"/>
</dbReference>
<organism evidence="2 3">
    <name type="scientific">Desulfocicer vacuolatum DSM 3385</name>
    <dbReference type="NCBI Taxonomy" id="1121400"/>
    <lineage>
        <taxon>Bacteria</taxon>
        <taxon>Pseudomonadati</taxon>
        <taxon>Thermodesulfobacteriota</taxon>
        <taxon>Desulfobacteria</taxon>
        <taxon>Desulfobacterales</taxon>
        <taxon>Desulfobacteraceae</taxon>
        <taxon>Desulfocicer</taxon>
    </lineage>
</organism>
<sequence>MRKKAINGLKPNDEFTYTRTFTEAETMSFGDLTRDYNPVHYDTRWTDTKRFKGLICHGLLIGGMICEFGGQVGWLATGMNFKFIGPVYFNDTVECRVTITDIQENGRAEAEAVFTNQHGTMVGKASMTGRLPLEKEKSILEQMVNEGDPTNKLTFE</sequence>
<evidence type="ECO:0000259" key="1">
    <source>
        <dbReference type="Pfam" id="PF01575"/>
    </source>
</evidence>
<dbReference type="AlphaFoldDB" id="A0A1W2E7S5"/>
<dbReference type="InterPro" id="IPR029069">
    <property type="entry name" value="HotDog_dom_sf"/>
</dbReference>
<name>A0A1W2E7S5_9BACT</name>
<dbReference type="SUPFAM" id="SSF54637">
    <property type="entry name" value="Thioesterase/thiol ester dehydrase-isomerase"/>
    <property type="match status" value="1"/>
</dbReference>
<proteinExistence type="predicted"/>
<dbReference type="PANTHER" id="PTHR43437:SF3">
    <property type="entry name" value="HYDROXYACYL-THIOESTER DEHYDRATASE TYPE 2, MITOCHONDRIAL"/>
    <property type="match status" value="1"/>
</dbReference>
<dbReference type="Proteomes" id="UP000192418">
    <property type="component" value="Unassembled WGS sequence"/>
</dbReference>
<reference evidence="2 3" key="1">
    <citation type="submission" date="2017-04" db="EMBL/GenBank/DDBJ databases">
        <authorList>
            <person name="Afonso C.L."/>
            <person name="Miller P.J."/>
            <person name="Scott M.A."/>
            <person name="Spackman E."/>
            <person name="Goraichik I."/>
            <person name="Dimitrov K.M."/>
            <person name="Suarez D.L."/>
            <person name="Swayne D.E."/>
        </authorList>
    </citation>
    <scope>NUCLEOTIDE SEQUENCE [LARGE SCALE GENOMIC DNA]</scope>
    <source>
        <strain evidence="2 3">DSM 3385</strain>
    </source>
</reference>
<feature type="domain" description="MaoC-like" evidence="1">
    <location>
        <begin position="15"/>
        <end position="113"/>
    </location>
</feature>
<dbReference type="InterPro" id="IPR002539">
    <property type="entry name" value="MaoC-like_dom"/>
</dbReference>
<dbReference type="PANTHER" id="PTHR43437">
    <property type="entry name" value="HYDROXYACYL-THIOESTER DEHYDRATASE TYPE 2, MITOCHONDRIAL-RELATED"/>
    <property type="match status" value="1"/>
</dbReference>
<dbReference type="CDD" id="cd03449">
    <property type="entry name" value="R_hydratase"/>
    <property type="match status" value="1"/>
</dbReference>
<dbReference type="STRING" id="1121400.SAMN02746065_12612"/>
<evidence type="ECO:0000313" key="3">
    <source>
        <dbReference type="Proteomes" id="UP000192418"/>
    </source>
</evidence>
<dbReference type="Gene3D" id="3.10.129.10">
    <property type="entry name" value="Hotdog Thioesterase"/>
    <property type="match status" value="1"/>
</dbReference>
<keyword evidence="3" id="KW-1185">Reference proteome</keyword>
<accession>A0A1W2E7S5</accession>
<dbReference type="GO" id="GO:0019171">
    <property type="term" value="F:(3R)-hydroxyacyl-[acyl-carrier-protein] dehydratase activity"/>
    <property type="evidence" value="ECO:0007669"/>
    <property type="project" value="TreeGrafter"/>
</dbReference>